<evidence type="ECO:0000313" key="3">
    <source>
        <dbReference type="Proteomes" id="UP001236014"/>
    </source>
</evidence>
<feature type="compositionally biased region" description="Basic and acidic residues" evidence="1">
    <location>
        <begin position="599"/>
        <end position="609"/>
    </location>
</feature>
<feature type="compositionally biased region" description="Polar residues" evidence="1">
    <location>
        <begin position="756"/>
        <end position="768"/>
    </location>
</feature>
<dbReference type="KEGG" id="acab:QRX50_03970"/>
<organism evidence="2 3">
    <name type="scientific">Amycolatopsis carbonis</name>
    <dbReference type="NCBI Taxonomy" id="715471"/>
    <lineage>
        <taxon>Bacteria</taxon>
        <taxon>Bacillati</taxon>
        <taxon>Actinomycetota</taxon>
        <taxon>Actinomycetes</taxon>
        <taxon>Pseudonocardiales</taxon>
        <taxon>Pseudonocardiaceae</taxon>
        <taxon>Amycolatopsis</taxon>
    </lineage>
</organism>
<gene>
    <name evidence="2" type="ORF">QRX50_03970</name>
</gene>
<dbReference type="RefSeq" id="WP_285970636.1">
    <property type="nucleotide sequence ID" value="NZ_CP127294.1"/>
</dbReference>
<dbReference type="EMBL" id="CP127294">
    <property type="protein sequence ID" value="WIX79964.1"/>
    <property type="molecule type" value="Genomic_DNA"/>
</dbReference>
<feature type="compositionally biased region" description="Low complexity" evidence="1">
    <location>
        <begin position="540"/>
        <end position="563"/>
    </location>
</feature>
<proteinExistence type="predicted"/>
<feature type="compositionally biased region" description="Gly residues" evidence="1">
    <location>
        <begin position="822"/>
        <end position="836"/>
    </location>
</feature>
<feature type="region of interest" description="Disordered" evidence="1">
    <location>
        <begin position="390"/>
        <end position="873"/>
    </location>
</feature>
<protein>
    <recommendedName>
        <fullName evidence="4">WXG100 family type VII secretion target</fullName>
    </recommendedName>
</protein>
<name>A0A9Y2IHC8_9PSEU</name>
<feature type="compositionally biased region" description="Low complexity" evidence="1">
    <location>
        <begin position="809"/>
        <end position="821"/>
    </location>
</feature>
<evidence type="ECO:0000313" key="2">
    <source>
        <dbReference type="EMBL" id="WIX79964.1"/>
    </source>
</evidence>
<evidence type="ECO:0000256" key="1">
    <source>
        <dbReference type="SAM" id="MobiDB-lite"/>
    </source>
</evidence>
<accession>A0A9Y2IHC8</accession>
<feature type="compositionally biased region" description="Low complexity" evidence="1">
    <location>
        <begin position="648"/>
        <end position="669"/>
    </location>
</feature>
<dbReference type="Proteomes" id="UP001236014">
    <property type="component" value="Chromosome"/>
</dbReference>
<feature type="region of interest" description="Disordered" evidence="1">
    <location>
        <begin position="69"/>
        <end position="88"/>
    </location>
</feature>
<feature type="compositionally biased region" description="Gly residues" evidence="1">
    <location>
        <begin position="684"/>
        <end position="704"/>
    </location>
</feature>
<reference evidence="2 3" key="1">
    <citation type="submission" date="2023-06" db="EMBL/GenBank/DDBJ databases">
        <authorList>
            <person name="Oyuntsetseg B."/>
            <person name="Kim S.B."/>
        </authorList>
    </citation>
    <scope>NUCLEOTIDE SEQUENCE [LARGE SCALE GENOMIC DNA]</scope>
    <source>
        <strain evidence="2 3">2-15</strain>
    </source>
</reference>
<feature type="compositionally biased region" description="Gly residues" evidence="1">
    <location>
        <begin position="414"/>
        <end position="436"/>
    </location>
</feature>
<evidence type="ECO:0008006" key="4">
    <source>
        <dbReference type="Google" id="ProtNLM"/>
    </source>
</evidence>
<sequence>MSAGEGDDVPSRQEVEEILYDNGLGKTQAGTDLAWKYIKYLEDNDPTKYGFKDEHEFEQWRDRVKNDMALSADPPEDADDNHDNNDVYDAYSQANGIHQKNQADARAADKKAADDAKGKLDAQAGKASATNAGANTSDEILDLGLPGMKTFDIWVPLFNRAVALVGTYQPANRNDLYKLYDEQRKIPFTKFMTGADEFAALSGAVVNASTDVEGQLSTNLADWQGSAADSANNFRKNYTADAKVVSDAATNAAAAMKSACGSVGKACRDKANWVIKYRVDSLGQVTAPDLDRIIRIAELRSNASQDDFKHCAKFLDQESQQMIDDDSCNLNDDTINHIVDQCNIYLKDNFGKFFDGYIRDFKTMCTNTHTVVDGFWRALTDFFGQLPQDPFSNVDQAAPPDPGTTKPSSSSSSSGGGGGGGNGGGGLPSAGGGGGTPAMPKVDLPKTPDATDPTLNPVTHQPLETDPATGKPYPIDPRTGEAIKTAEPETMTVEQGDHKIAMTEPDSDGRMGITVDDGTGHPKQYNLDFDDPKDGAAAVPGQLGQPGQPGQPVHSGQPGQPGLPGQPTPPGQTTPGFGPQGHDGTQSADPSGKTYEPGPDGKIHIEDGGLKITAEQPSGPDGPTVVTVDDGSGEPVKYTLGDDDKPDALTGTAPTGTDPTGTAPTGTTAQHGLPDVPGASHSGDPGGPQDGPGHTAGTGGGPGGQDLPAHSSGQESVPLHAADAGPQHAADVPQPAGFSADAASHVGQDGPVAVDDSTTAQSLTNPLDSHSGFEAHADDSLGTSPDASAPLGGGATDPSTSPLGAAPTMGDHQGQQSSSMGMMGGGMMGGAGGGGQDQERSSSGYRVDRGLFESTKSGNRISGSLDDDPVMGR</sequence>
<dbReference type="AlphaFoldDB" id="A0A9Y2IHC8"/>
<feature type="compositionally biased region" description="Basic and acidic residues" evidence="1">
    <location>
        <begin position="478"/>
        <end position="487"/>
    </location>
</feature>
<keyword evidence="3" id="KW-1185">Reference proteome</keyword>